<keyword evidence="1" id="KW-0175">Coiled coil</keyword>
<name>A0AA88AUF2_FICCA</name>
<dbReference type="EMBL" id="BTGU01000038">
    <property type="protein sequence ID" value="GMN51676.1"/>
    <property type="molecule type" value="Genomic_DNA"/>
</dbReference>
<comment type="caution">
    <text evidence="2">The sequence shown here is derived from an EMBL/GenBank/DDBJ whole genome shotgun (WGS) entry which is preliminary data.</text>
</comment>
<evidence type="ECO:0000256" key="1">
    <source>
        <dbReference type="SAM" id="Coils"/>
    </source>
</evidence>
<proteinExistence type="predicted"/>
<sequence>MSHETLDVESMVDKANIAFASSSSLRNDFGDLYDAVRAFIAHHCQLSEAKKEFESMQEMIARKNNLLARSNGKAKALSGCQTALNEAKKNVVVLVDRIEETRGLRKEHEEKLAQGDMEIDVLKEEHDKLKEAFEDTKVEHENIAKEVREKQKIVKN</sequence>
<reference evidence="2" key="1">
    <citation type="submission" date="2023-07" db="EMBL/GenBank/DDBJ databases">
        <title>draft genome sequence of fig (Ficus carica).</title>
        <authorList>
            <person name="Takahashi T."/>
            <person name="Nishimura K."/>
        </authorList>
    </citation>
    <scope>NUCLEOTIDE SEQUENCE</scope>
</reference>
<protein>
    <submittedName>
        <fullName evidence="2">Uncharacterized protein</fullName>
    </submittedName>
</protein>
<gene>
    <name evidence="2" type="ORF">TIFTF001_020828</name>
</gene>
<dbReference type="AlphaFoldDB" id="A0AA88AUF2"/>
<evidence type="ECO:0000313" key="2">
    <source>
        <dbReference type="EMBL" id="GMN51676.1"/>
    </source>
</evidence>
<keyword evidence="3" id="KW-1185">Reference proteome</keyword>
<evidence type="ECO:0000313" key="3">
    <source>
        <dbReference type="Proteomes" id="UP001187192"/>
    </source>
</evidence>
<accession>A0AA88AUF2</accession>
<organism evidence="2 3">
    <name type="scientific">Ficus carica</name>
    <name type="common">Common fig</name>
    <dbReference type="NCBI Taxonomy" id="3494"/>
    <lineage>
        <taxon>Eukaryota</taxon>
        <taxon>Viridiplantae</taxon>
        <taxon>Streptophyta</taxon>
        <taxon>Embryophyta</taxon>
        <taxon>Tracheophyta</taxon>
        <taxon>Spermatophyta</taxon>
        <taxon>Magnoliopsida</taxon>
        <taxon>eudicotyledons</taxon>
        <taxon>Gunneridae</taxon>
        <taxon>Pentapetalae</taxon>
        <taxon>rosids</taxon>
        <taxon>fabids</taxon>
        <taxon>Rosales</taxon>
        <taxon>Moraceae</taxon>
        <taxon>Ficeae</taxon>
        <taxon>Ficus</taxon>
    </lineage>
</organism>
<feature type="coiled-coil region" evidence="1">
    <location>
        <begin position="105"/>
        <end position="150"/>
    </location>
</feature>
<dbReference type="Proteomes" id="UP001187192">
    <property type="component" value="Unassembled WGS sequence"/>
</dbReference>